<evidence type="ECO:0000313" key="2">
    <source>
        <dbReference type="Proteomes" id="UP001221757"/>
    </source>
</evidence>
<dbReference type="SUPFAM" id="SSF52047">
    <property type="entry name" value="RNI-like"/>
    <property type="match status" value="1"/>
</dbReference>
<reference evidence="1" key="1">
    <citation type="submission" date="2023-03" db="EMBL/GenBank/DDBJ databases">
        <title>Massive genome expansion in bonnet fungi (Mycena s.s.) driven by repeated elements and novel gene families across ecological guilds.</title>
        <authorList>
            <consortium name="Lawrence Berkeley National Laboratory"/>
            <person name="Harder C.B."/>
            <person name="Miyauchi S."/>
            <person name="Viragh M."/>
            <person name="Kuo A."/>
            <person name="Thoen E."/>
            <person name="Andreopoulos B."/>
            <person name="Lu D."/>
            <person name="Skrede I."/>
            <person name="Drula E."/>
            <person name="Henrissat B."/>
            <person name="Morin E."/>
            <person name="Kohler A."/>
            <person name="Barry K."/>
            <person name="LaButti K."/>
            <person name="Morin E."/>
            <person name="Salamov A."/>
            <person name="Lipzen A."/>
            <person name="Mereny Z."/>
            <person name="Hegedus B."/>
            <person name="Baldrian P."/>
            <person name="Stursova M."/>
            <person name="Weitz H."/>
            <person name="Taylor A."/>
            <person name="Grigoriev I.V."/>
            <person name="Nagy L.G."/>
            <person name="Martin F."/>
            <person name="Kauserud H."/>
        </authorList>
    </citation>
    <scope>NUCLEOTIDE SEQUENCE</scope>
    <source>
        <strain evidence="1">CBHHK067</strain>
    </source>
</reference>
<dbReference type="Gene3D" id="3.80.10.10">
    <property type="entry name" value="Ribonuclease Inhibitor"/>
    <property type="match status" value="1"/>
</dbReference>
<protein>
    <recommendedName>
        <fullName evidence="3">F-box domain-containing protein</fullName>
    </recommendedName>
</protein>
<organism evidence="1 2">
    <name type="scientific">Mycena rosella</name>
    <name type="common">Pink bonnet</name>
    <name type="synonym">Agaricus rosellus</name>
    <dbReference type="NCBI Taxonomy" id="1033263"/>
    <lineage>
        <taxon>Eukaryota</taxon>
        <taxon>Fungi</taxon>
        <taxon>Dikarya</taxon>
        <taxon>Basidiomycota</taxon>
        <taxon>Agaricomycotina</taxon>
        <taxon>Agaricomycetes</taxon>
        <taxon>Agaricomycetidae</taxon>
        <taxon>Agaricales</taxon>
        <taxon>Marasmiineae</taxon>
        <taxon>Mycenaceae</taxon>
        <taxon>Mycena</taxon>
    </lineage>
</organism>
<accession>A0AAD7CT99</accession>
<dbReference type="AlphaFoldDB" id="A0AAD7CT99"/>
<dbReference type="Proteomes" id="UP001221757">
    <property type="component" value="Unassembled WGS sequence"/>
</dbReference>
<name>A0AAD7CT99_MYCRO</name>
<proteinExistence type="predicted"/>
<gene>
    <name evidence="1" type="ORF">B0H17DRAFT_1257426</name>
</gene>
<comment type="caution">
    <text evidence="1">The sequence shown here is derived from an EMBL/GenBank/DDBJ whole genome shotgun (WGS) entry which is preliminary data.</text>
</comment>
<keyword evidence="2" id="KW-1185">Reference proteome</keyword>
<sequence length="422" mass="47765">MIQKIFVRCVSEDPEESDPLFTVDSSSNPAWRYIAFETPRLWSSFCISVGSWSDGNVLLGSQRLAEWGNRTKSAPLALVVQYRPEPRHTESPLPDIFLPVLARSTQWRNVCLRIPARHFLEQPLRSSLDGRLIALERLRIDANTRLSALAAPVSIGHVPSLHTVHLVGLPPTLISLPSRQLTRFTGESFQADHCLHVLRQTVSLVPCKFIQLLPRDVNQPESFPPLRNLKSLTLQGPSALSILRHLMLPALLELDFAEQRLGLDQHHGDFVSFLSRSSPPLKRLSLYRSFQYLIHSTPFLSELAVLKMDSFPVPDMSDLLHLLREPANPFLPNLSSIHMSVWGSPHLDYADVADTLEYRWSRIGGPRLEVFHVNLHRTDLSMNSRSPPNFRVILARLLDLVEQGMHISFVGVPRTGARQTWI</sequence>
<evidence type="ECO:0008006" key="3">
    <source>
        <dbReference type="Google" id="ProtNLM"/>
    </source>
</evidence>
<evidence type="ECO:0000313" key="1">
    <source>
        <dbReference type="EMBL" id="KAJ7663026.1"/>
    </source>
</evidence>
<dbReference type="EMBL" id="JARKIE010000235">
    <property type="protein sequence ID" value="KAJ7663026.1"/>
    <property type="molecule type" value="Genomic_DNA"/>
</dbReference>
<dbReference type="InterPro" id="IPR032675">
    <property type="entry name" value="LRR_dom_sf"/>
</dbReference>